<evidence type="ECO:0000313" key="13">
    <source>
        <dbReference type="EMBL" id="CEO95970.1"/>
    </source>
</evidence>
<reference evidence="14 16" key="2">
    <citation type="submission" date="2018-03" db="EMBL/GenBank/DDBJ databases">
        <authorList>
            <person name="Fogelqvist J."/>
        </authorList>
    </citation>
    <scope>NUCLEOTIDE SEQUENCE [LARGE SCALE GENOMIC DNA]</scope>
</reference>
<protein>
    <recommendedName>
        <fullName evidence="5">ditrans,polycis-polyprenyl diphosphate synthase [(2E,6E)-farnesyldiphosphate specific]</fullName>
        <ecNumber evidence="5">2.5.1.87</ecNumber>
    </recommendedName>
</protein>
<dbReference type="GO" id="GO:1904423">
    <property type="term" value="C:dehydrodolichyl diphosphate synthase complex"/>
    <property type="evidence" value="ECO:0007669"/>
    <property type="project" value="InterPro"/>
</dbReference>
<keyword evidence="14" id="KW-0496">Mitochondrion</keyword>
<dbReference type="AlphaFoldDB" id="A0A0G4ILH6"/>
<evidence type="ECO:0000256" key="12">
    <source>
        <dbReference type="ARBA" id="ARBA00047353"/>
    </source>
</evidence>
<accession>A0A0G4ILH6</accession>
<evidence type="ECO:0000256" key="2">
    <source>
        <dbReference type="ARBA" id="ARBA00004586"/>
    </source>
</evidence>
<comment type="catalytic activity">
    <reaction evidence="12">
        <text>n isopentenyl diphosphate + (2E,6E)-farnesyl diphosphate = a di-trans,poly-cis-polyprenyl diphosphate + n diphosphate</text>
        <dbReference type="Rhea" id="RHEA:53008"/>
        <dbReference type="Rhea" id="RHEA-COMP:19494"/>
        <dbReference type="ChEBI" id="CHEBI:33019"/>
        <dbReference type="ChEBI" id="CHEBI:128769"/>
        <dbReference type="ChEBI" id="CHEBI:136960"/>
        <dbReference type="ChEBI" id="CHEBI:175763"/>
        <dbReference type="EC" id="2.5.1.87"/>
    </reaction>
</comment>
<dbReference type="Proteomes" id="UP000290189">
    <property type="component" value="Unassembled WGS sequence"/>
</dbReference>
<keyword evidence="6" id="KW-0808">Transferase</keyword>
<dbReference type="PANTHER" id="PTHR21528">
    <property type="entry name" value="DEHYDRODOLICHYL DIPHOSPHATE SYNTHASE COMPLEX SUBUNIT NUS1"/>
    <property type="match status" value="1"/>
</dbReference>
<dbReference type="SUPFAM" id="SSF64005">
    <property type="entry name" value="Undecaprenyl diphosphate synthase"/>
    <property type="match status" value="1"/>
</dbReference>
<dbReference type="EMBL" id="OVEO01000001">
    <property type="protein sequence ID" value="SPQ93482.1"/>
    <property type="molecule type" value="Genomic_DNA"/>
</dbReference>
<dbReference type="InterPro" id="IPR038887">
    <property type="entry name" value="Nus1/NgBR"/>
</dbReference>
<keyword evidence="7" id="KW-0812">Transmembrane</keyword>
<sequence>MAVALVDVALTMTHRIVLVVVSVILMLERTVTGMVSVAEAVAGHADAPSSKKKVPRHVAVGAGPDRSATPAQVVRLFRMCLAAGVREVTVFNANASGALVAERLVKHGLGGRVVVIGQDDDDVWQVDDGHSAQLDVLSTDDDGAVLRVMPCTGGQRHTLYNVVAESPNPNERLREIWRIRSSSCLPDLVLICGGELCNNSMTLFGFPSWLLLQAELGVLPALHRVTRADLTRQLWLYSRTTQRFGK</sequence>
<comment type="cofactor">
    <cofactor evidence="1">
        <name>Mg(2+)</name>
        <dbReference type="ChEBI" id="CHEBI:18420"/>
    </cofactor>
</comment>
<evidence type="ECO:0000256" key="4">
    <source>
        <dbReference type="ARBA" id="ARBA00005432"/>
    </source>
</evidence>
<evidence type="ECO:0000313" key="14">
    <source>
        <dbReference type="EMBL" id="SPQ93482.1"/>
    </source>
</evidence>
<comment type="similarity">
    <text evidence="4">Belongs to the UPP synthase family.</text>
</comment>
<evidence type="ECO:0000256" key="8">
    <source>
        <dbReference type="ARBA" id="ARBA00022824"/>
    </source>
</evidence>
<proteinExistence type="inferred from homology"/>
<name>A0A0G4ILH6_PLABS</name>
<evidence type="ECO:0000256" key="9">
    <source>
        <dbReference type="ARBA" id="ARBA00022842"/>
    </source>
</evidence>
<comment type="subcellular location">
    <subcellularLocation>
        <location evidence="2">Endoplasmic reticulum membrane</location>
    </subcellularLocation>
</comment>
<keyword evidence="11" id="KW-0472">Membrane</keyword>
<organism evidence="13 15">
    <name type="scientific">Plasmodiophora brassicae</name>
    <name type="common">Clubroot disease agent</name>
    <dbReference type="NCBI Taxonomy" id="37360"/>
    <lineage>
        <taxon>Eukaryota</taxon>
        <taxon>Sar</taxon>
        <taxon>Rhizaria</taxon>
        <taxon>Endomyxa</taxon>
        <taxon>Phytomyxea</taxon>
        <taxon>Plasmodiophorida</taxon>
        <taxon>Plasmodiophoridae</taxon>
        <taxon>Plasmodiophora</taxon>
    </lineage>
</organism>
<evidence type="ECO:0000256" key="7">
    <source>
        <dbReference type="ARBA" id="ARBA00022692"/>
    </source>
</evidence>
<evidence type="ECO:0000313" key="15">
    <source>
        <dbReference type="Proteomes" id="UP000039324"/>
    </source>
</evidence>
<dbReference type="InterPro" id="IPR036424">
    <property type="entry name" value="UPP_synth-like_sf"/>
</dbReference>
<dbReference type="GO" id="GO:0045547">
    <property type="term" value="F:ditrans,polycis-polyprenyl diphosphate synthase [(2E,6E)-farnesyl diphosphate specific] activity"/>
    <property type="evidence" value="ECO:0007669"/>
    <property type="project" value="UniProtKB-EC"/>
</dbReference>
<dbReference type="EMBL" id="CDSF01000046">
    <property type="protein sequence ID" value="CEO95970.1"/>
    <property type="molecule type" value="Genomic_DNA"/>
</dbReference>
<dbReference type="Proteomes" id="UP000039324">
    <property type="component" value="Unassembled WGS sequence"/>
</dbReference>
<evidence type="ECO:0000256" key="1">
    <source>
        <dbReference type="ARBA" id="ARBA00001946"/>
    </source>
</evidence>
<keyword evidence="15" id="KW-1185">Reference proteome</keyword>
<dbReference type="PANTHER" id="PTHR21528:SF0">
    <property type="entry name" value="DEHYDRODOLICHYL DIPHOSPHATE SYNTHASE COMPLEX SUBUNIT NUS1"/>
    <property type="match status" value="1"/>
</dbReference>
<keyword evidence="8" id="KW-0256">Endoplasmic reticulum</keyword>
<comment type="pathway">
    <text evidence="3">Protein modification; protein glycosylation.</text>
</comment>
<reference evidence="13 15" key="1">
    <citation type="submission" date="2015-02" db="EMBL/GenBank/DDBJ databases">
        <authorList>
            <person name="Chooi Y.-H."/>
        </authorList>
    </citation>
    <scope>NUCLEOTIDE SEQUENCE [LARGE SCALE GENOMIC DNA]</scope>
    <source>
        <strain evidence="13">E3</strain>
    </source>
</reference>
<dbReference type="EC" id="2.5.1.87" evidence="5"/>
<keyword evidence="9" id="KW-0460">Magnesium</keyword>
<dbReference type="GO" id="GO:0005789">
    <property type="term" value="C:endoplasmic reticulum membrane"/>
    <property type="evidence" value="ECO:0007669"/>
    <property type="project" value="UniProtKB-SubCell"/>
</dbReference>
<gene>
    <name evidence="13" type="ORF">PBRA_004660</name>
    <name evidence="14" type="ORF">PLBR_LOCUS697</name>
</gene>
<evidence type="ECO:0000256" key="10">
    <source>
        <dbReference type="ARBA" id="ARBA00022989"/>
    </source>
</evidence>
<evidence type="ECO:0000256" key="3">
    <source>
        <dbReference type="ARBA" id="ARBA00004922"/>
    </source>
</evidence>
<keyword evidence="10" id="KW-1133">Transmembrane helix</keyword>
<evidence type="ECO:0000256" key="11">
    <source>
        <dbReference type="ARBA" id="ARBA00023136"/>
    </source>
</evidence>
<evidence type="ECO:0000256" key="6">
    <source>
        <dbReference type="ARBA" id="ARBA00022679"/>
    </source>
</evidence>
<geneLocation type="mitochondrion" evidence="14"/>
<evidence type="ECO:0000313" key="16">
    <source>
        <dbReference type="Proteomes" id="UP000290189"/>
    </source>
</evidence>
<evidence type="ECO:0000256" key="5">
    <source>
        <dbReference type="ARBA" id="ARBA00012596"/>
    </source>
</evidence>